<evidence type="ECO:0000256" key="9">
    <source>
        <dbReference type="ARBA" id="ARBA00023155"/>
    </source>
</evidence>
<dbReference type="FunFam" id="2.10.110.10:FF:000006">
    <property type="entry name" value="LIM homeobox transcription factor 1-beta"/>
    <property type="match status" value="1"/>
</dbReference>
<dbReference type="PROSITE" id="PS50023">
    <property type="entry name" value="LIM_DOMAIN_2"/>
    <property type="match status" value="2"/>
</dbReference>
<keyword evidence="3 13" id="KW-0479">Metal-binding</keyword>
<dbReference type="PANTHER" id="PTHR24208:SF88">
    <property type="entry name" value="LIM HOMEOBOX TRANSCRIPTION FACTOR 1-ALPHA"/>
    <property type="match status" value="1"/>
</dbReference>
<dbReference type="InterPro" id="IPR017970">
    <property type="entry name" value="Homeobox_CS"/>
</dbReference>
<dbReference type="STRING" id="1676925.ENSPKIP00000024055"/>
<dbReference type="PROSITE" id="PS50071">
    <property type="entry name" value="HOMEOBOX_2"/>
    <property type="match status" value="1"/>
</dbReference>
<dbReference type="Gene3D" id="2.10.110.10">
    <property type="entry name" value="Cysteine Rich Protein"/>
    <property type="match status" value="2"/>
</dbReference>
<dbReference type="Proteomes" id="UP000261540">
    <property type="component" value="Unplaced"/>
</dbReference>
<feature type="domain" description="LIM zinc-binding" evidence="16">
    <location>
        <begin position="54"/>
        <end position="113"/>
    </location>
</feature>
<evidence type="ECO:0000256" key="2">
    <source>
        <dbReference type="ARBA" id="ARBA00022473"/>
    </source>
</evidence>
<proteinExistence type="predicted"/>
<evidence type="ECO:0000256" key="3">
    <source>
        <dbReference type="ARBA" id="ARBA00022723"/>
    </source>
</evidence>
<evidence type="ECO:0000256" key="11">
    <source>
        <dbReference type="ARBA" id="ARBA00023242"/>
    </source>
</evidence>
<evidence type="ECO:0000313" key="19">
    <source>
        <dbReference type="Proteomes" id="UP000261540"/>
    </source>
</evidence>
<evidence type="ECO:0000259" key="16">
    <source>
        <dbReference type="PROSITE" id="PS50023"/>
    </source>
</evidence>
<keyword evidence="5 13" id="KW-0862">Zinc</keyword>
<dbReference type="Ensembl" id="ENSPKIT00000004756.1">
    <property type="protein sequence ID" value="ENSPKIP00000024055.1"/>
    <property type="gene ID" value="ENSPKIG00000007458.1"/>
</dbReference>
<dbReference type="PROSITE" id="PS00478">
    <property type="entry name" value="LIM_DOMAIN_1"/>
    <property type="match status" value="1"/>
</dbReference>
<dbReference type="AlphaFoldDB" id="A0A3B3S1R9"/>
<evidence type="ECO:0000256" key="1">
    <source>
        <dbReference type="ARBA" id="ARBA00004123"/>
    </source>
</evidence>
<feature type="compositionally biased region" description="Low complexity" evidence="15">
    <location>
        <begin position="269"/>
        <end position="287"/>
    </location>
</feature>
<dbReference type="GO" id="GO:0030182">
    <property type="term" value="P:neuron differentiation"/>
    <property type="evidence" value="ECO:0007669"/>
    <property type="project" value="TreeGrafter"/>
</dbReference>
<dbReference type="GO" id="GO:0046872">
    <property type="term" value="F:metal ion binding"/>
    <property type="evidence" value="ECO:0007669"/>
    <property type="project" value="UniProtKB-KW"/>
</dbReference>
<evidence type="ECO:0000256" key="15">
    <source>
        <dbReference type="SAM" id="MobiDB-lite"/>
    </source>
</evidence>
<accession>A0A3B3S1R9</accession>
<dbReference type="SMART" id="SM00132">
    <property type="entry name" value="LIM"/>
    <property type="match status" value="2"/>
</dbReference>
<reference evidence="18" key="1">
    <citation type="submission" date="2025-05" db="UniProtKB">
        <authorList>
            <consortium name="Ensembl"/>
        </authorList>
    </citation>
    <scope>IDENTIFICATION</scope>
</reference>
<dbReference type="KEGG" id="pki:111840074"/>
<dbReference type="FunFam" id="1.10.10.60:FF:000095">
    <property type="entry name" value="LIM homeobox transcription factor 1 beta"/>
    <property type="match status" value="1"/>
</dbReference>
<feature type="DNA-binding region" description="Homeobox" evidence="12">
    <location>
        <begin position="208"/>
        <end position="267"/>
    </location>
</feature>
<dbReference type="GO" id="GO:0000977">
    <property type="term" value="F:RNA polymerase II transcription regulatory region sequence-specific DNA binding"/>
    <property type="evidence" value="ECO:0007669"/>
    <property type="project" value="TreeGrafter"/>
</dbReference>
<dbReference type="InterPro" id="IPR009057">
    <property type="entry name" value="Homeodomain-like_sf"/>
</dbReference>
<feature type="region of interest" description="Disordered" evidence="15">
    <location>
        <begin position="171"/>
        <end position="221"/>
    </location>
</feature>
<comment type="subcellular location">
    <subcellularLocation>
        <location evidence="1 12 14">Nucleus</location>
    </subcellularLocation>
</comment>
<dbReference type="InterPro" id="IPR001781">
    <property type="entry name" value="Znf_LIM"/>
</dbReference>
<evidence type="ECO:0000256" key="5">
    <source>
        <dbReference type="ARBA" id="ARBA00022833"/>
    </source>
</evidence>
<dbReference type="PANTHER" id="PTHR24208">
    <property type="entry name" value="LIM/HOMEOBOX PROTEIN LHX"/>
    <property type="match status" value="1"/>
</dbReference>
<keyword evidence="7 13" id="KW-0440">LIM domain</keyword>
<keyword evidence="8 12" id="KW-0238">DNA-binding</keyword>
<keyword evidence="4" id="KW-0677">Repeat</keyword>
<dbReference type="Pfam" id="PF00412">
    <property type="entry name" value="LIM"/>
    <property type="match status" value="2"/>
</dbReference>
<keyword evidence="19" id="KW-1185">Reference proteome</keyword>
<feature type="domain" description="LIM zinc-binding" evidence="16">
    <location>
        <begin position="114"/>
        <end position="175"/>
    </location>
</feature>
<keyword evidence="2" id="KW-0217">Developmental protein</keyword>
<evidence type="ECO:0000256" key="10">
    <source>
        <dbReference type="ARBA" id="ARBA00023163"/>
    </source>
</evidence>
<evidence type="ECO:0000256" key="12">
    <source>
        <dbReference type="PROSITE-ProRule" id="PRU00108"/>
    </source>
</evidence>
<keyword evidence="11 12" id="KW-0539">Nucleus</keyword>
<protein>
    <submittedName>
        <fullName evidence="18">LIM homeobox transcription factor 1, alpha</fullName>
    </submittedName>
</protein>
<keyword evidence="9 12" id="KW-0371">Homeobox</keyword>
<feature type="region of interest" description="Disordered" evidence="15">
    <location>
        <begin position="264"/>
        <end position="302"/>
    </location>
</feature>
<evidence type="ECO:0000256" key="13">
    <source>
        <dbReference type="PROSITE-ProRule" id="PRU00125"/>
    </source>
</evidence>
<organism evidence="18 19">
    <name type="scientific">Paramormyrops kingsleyae</name>
    <dbReference type="NCBI Taxonomy" id="1676925"/>
    <lineage>
        <taxon>Eukaryota</taxon>
        <taxon>Metazoa</taxon>
        <taxon>Chordata</taxon>
        <taxon>Craniata</taxon>
        <taxon>Vertebrata</taxon>
        <taxon>Euteleostomi</taxon>
        <taxon>Actinopterygii</taxon>
        <taxon>Neopterygii</taxon>
        <taxon>Teleostei</taxon>
        <taxon>Osteoglossocephala</taxon>
        <taxon>Osteoglossomorpha</taxon>
        <taxon>Osteoglossiformes</taxon>
        <taxon>Mormyridae</taxon>
        <taxon>Paramormyrops</taxon>
    </lineage>
</organism>
<dbReference type="InterPro" id="IPR001356">
    <property type="entry name" value="HD"/>
</dbReference>
<dbReference type="GO" id="GO:0005634">
    <property type="term" value="C:nucleus"/>
    <property type="evidence" value="ECO:0007669"/>
    <property type="project" value="UniProtKB-SubCell"/>
</dbReference>
<sequence length="387" mass="43649">MERGDRGRDGRRMKMRRDSAVMKTRPSKCFKKMLLGNSMEGNMPASLLDLPQKSVCEGCHQLIRDKYLLRVSDGFWHEQCVNCAACREPLKNSCFLRDNKLYCKRDYENLFAARCGGCSGAIGPSELVMRARESVYHLRCFCCCVCARRLRKGDRCVLRDGRLLCARDCGEPASPATSDSGKSDEEEDGPLKTTCGGSGAEDADPKRPKRPRTILTTQQRRAFKASFEVSSKPCRKVRETLAAETGLSVRVVQVWFQNQRAKMKKLARRQQQQQQQQQPQDQHNPQRQPAPPCGSLNPSMDSLTSYSSLQQQQIIALEQQAYKADPFRQGLTPPQMPGDHMHPFGSEYHCLDADSLCHLGDCLSPHDPSFLNPIDRLCSMQDSYFAS</sequence>
<evidence type="ECO:0000313" key="18">
    <source>
        <dbReference type="Ensembl" id="ENSPKIP00000024085.1"/>
    </source>
</evidence>
<dbReference type="CDD" id="cd00086">
    <property type="entry name" value="homeodomain"/>
    <property type="match status" value="1"/>
</dbReference>
<evidence type="ECO:0000259" key="17">
    <source>
        <dbReference type="PROSITE" id="PS50071"/>
    </source>
</evidence>
<name>A0A3B3S1R9_9TELE</name>
<evidence type="ECO:0000256" key="4">
    <source>
        <dbReference type="ARBA" id="ARBA00022737"/>
    </source>
</evidence>
<evidence type="ECO:0000256" key="6">
    <source>
        <dbReference type="ARBA" id="ARBA00023015"/>
    </source>
</evidence>
<dbReference type="SUPFAM" id="SSF46689">
    <property type="entry name" value="Homeodomain-like"/>
    <property type="match status" value="1"/>
</dbReference>
<dbReference type="Pfam" id="PF00046">
    <property type="entry name" value="Homeodomain"/>
    <property type="match status" value="1"/>
</dbReference>
<evidence type="ECO:0000256" key="14">
    <source>
        <dbReference type="RuleBase" id="RU000682"/>
    </source>
</evidence>
<dbReference type="GO" id="GO:0000981">
    <property type="term" value="F:DNA-binding transcription factor activity, RNA polymerase II-specific"/>
    <property type="evidence" value="ECO:0007669"/>
    <property type="project" value="InterPro"/>
</dbReference>
<dbReference type="Gene3D" id="1.10.10.60">
    <property type="entry name" value="Homeodomain-like"/>
    <property type="match status" value="1"/>
</dbReference>
<keyword evidence="10" id="KW-0804">Transcription</keyword>
<dbReference type="InterPro" id="IPR050453">
    <property type="entry name" value="LIM_Homeobox_TF"/>
</dbReference>
<dbReference type="SUPFAM" id="SSF57716">
    <property type="entry name" value="Glucocorticoid receptor-like (DNA-binding domain)"/>
    <property type="match status" value="2"/>
</dbReference>
<dbReference type="GeneTree" id="ENSGT00940000166054"/>
<keyword evidence="6" id="KW-0805">Transcription regulation</keyword>
<evidence type="ECO:0000256" key="7">
    <source>
        <dbReference type="ARBA" id="ARBA00023038"/>
    </source>
</evidence>
<dbReference type="Ensembl" id="ENSPKIT00000004786.1">
    <property type="protein sequence ID" value="ENSPKIP00000024085.1"/>
    <property type="gene ID" value="ENSPKIG00000007458.1"/>
</dbReference>
<dbReference type="OrthoDB" id="6159439at2759"/>
<dbReference type="SMART" id="SM00389">
    <property type="entry name" value="HOX"/>
    <property type="match status" value="1"/>
</dbReference>
<dbReference type="PROSITE" id="PS00027">
    <property type="entry name" value="HOMEOBOX_1"/>
    <property type="match status" value="1"/>
</dbReference>
<feature type="domain" description="Homeobox" evidence="17">
    <location>
        <begin position="206"/>
        <end position="266"/>
    </location>
</feature>
<evidence type="ECO:0000256" key="8">
    <source>
        <dbReference type="ARBA" id="ARBA00023125"/>
    </source>
</evidence>
<dbReference type="CTD" id="4009"/>